<dbReference type="GO" id="GO:0046872">
    <property type="term" value="F:metal ion binding"/>
    <property type="evidence" value="ECO:0007669"/>
    <property type="project" value="InterPro"/>
</dbReference>
<dbReference type="CDD" id="cd00371">
    <property type="entry name" value="HMA"/>
    <property type="match status" value="1"/>
</dbReference>
<feature type="domain" description="HMA" evidence="1">
    <location>
        <begin position="1"/>
        <end position="66"/>
    </location>
</feature>
<accession>A0A9D9D8Z5</accession>
<dbReference type="AlphaFoldDB" id="A0A9D9D8Z5"/>
<dbReference type="Gene3D" id="3.30.70.100">
    <property type="match status" value="1"/>
</dbReference>
<dbReference type="Pfam" id="PF00403">
    <property type="entry name" value="HMA"/>
    <property type="match status" value="1"/>
</dbReference>
<dbReference type="InterPro" id="IPR006121">
    <property type="entry name" value="HMA_dom"/>
</dbReference>
<organism evidence="2 3">
    <name type="scientific">Candidatus Avisuccinivibrio stercorigallinarum</name>
    <dbReference type="NCBI Taxonomy" id="2840704"/>
    <lineage>
        <taxon>Bacteria</taxon>
        <taxon>Pseudomonadati</taxon>
        <taxon>Pseudomonadota</taxon>
        <taxon>Gammaproteobacteria</taxon>
        <taxon>Aeromonadales</taxon>
        <taxon>Succinivibrionaceae</taxon>
        <taxon>Succinivibrionaceae incertae sedis</taxon>
        <taxon>Candidatus Avisuccinivibrio</taxon>
    </lineage>
</organism>
<proteinExistence type="predicted"/>
<dbReference type="Proteomes" id="UP000823631">
    <property type="component" value="Unassembled WGS sequence"/>
</dbReference>
<reference evidence="2" key="1">
    <citation type="submission" date="2020-10" db="EMBL/GenBank/DDBJ databases">
        <authorList>
            <person name="Gilroy R."/>
        </authorList>
    </citation>
    <scope>NUCLEOTIDE SEQUENCE</scope>
    <source>
        <strain evidence="2">17213</strain>
    </source>
</reference>
<comment type="caution">
    <text evidence="2">The sequence shown here is derived from an EMBL/GenBank/DDBJ whole genome shotgun (WGS) entry which is preliminary data.</text>
</comment>
<evidence type="ECO:0000313" key="2">
    <source>
        <dbReference type="EMBL" id="MBO8415055.1"/>
    </source>
</evidence>
<protein>
    <submittedName>
        <fullName evidence="2">Cation transporter</fullName>
    </submittedName>
</protein>
<reference evidence="2" key="2">
    <citation type="journal article" date="2021" name="PeerJ">
        <title>Extensive microbial diversity within the chicken gut microbiome revealed by metagenomics and culture.</title>
        <authorList>
            <person name="Gilroy R."/>
            <person name="Ravi A."/>
            <person name="Getino M."/>
            <person name="Pursley I."/>
            <person name="Horton D.L."/>
            <person name="Alikhan N.F."/>
            <person name="Baker D."/>
            <person name="Gharbi K."/>
            <person name="Hall N."/>
            <person name="Watson M."/>
            <person name="Adriaenssens E.M."/>
            <person name="Foster-Nyarko E."/>
            <person name="Jarju S."/>
            <person name="Secka A."/>
            <person name="Antonio M."/>
            <person name="Oren A."/>
            <person name="Chaudhuri R.R."/>
            <person name="La Ragione R."/>
            <person name="Hildebrand F."/>
            <person name="Pallen M.J."/>
        </authorList>
    </citation>
    <scope>NUCLEOTIDE SEQUENCE</scope>
    <source>
        <strain evidence="2">17213</strain>
    </source>
</reference>
<dbReference type="EMBL" id="JADINH010000026">
    <property type="protein sequence ID" value="MBO8415055.1"/>
    <property type="molecule type" value="Genomic_DNA"/>
</dbReference>
<dbReference type="SUPFAM" id="SSF55008">
    <property type="entry name" value="HMA, heavy metal-associated domain"/>
    <property type="match status" value="1"/>
</dbReference>
<sequence length="75" mass="8374">MKIRFDINGLDCPHCALKLQDMMNKLDIVNQADINFAFKSLVVDAADNTDEDALLAALQQTADGFEEGIKIDFRD</sequence>
<dbReference type="InterPro" id="IPR036163">
    <property type="entry name" value="HMA_dom_sf"/>
</dbReference>
<name>A0A9D9D8Z5_9GAMM</name>
<dbReference type="PROSITE" id="PS50846">
    <property type="entry name" value="HMA_2"/>
    <property type="match status" value="1"/>
</dbReference>
<evidence type="ECO:0000313" key="3">
    <source>
        <dbReference type="Proteomes" id="UP000823631"/>
    </source>
</evidence>
<evidence type="ECO:0000259" key="1">
    <source>
        <dbReference type="PROSITE" id="PS50846"/>
    </source>
</evidence>
<gene>
    <name evidence="2" type="ORF">IAB19_01575</name>
</gene>